<accession>A0ABV0ESW8</accession>
<dbReference type="InterPro" id="IPR004716">
    <property type="entry name" value="PTS_IIA_glucitol/sorbitol-sp"/>
</dbReference>
<evidence type="ECO:0000256" key="1">
    <source>
        <dbReference type="PROSITE-ProRule" id="PRU00420"/>
    </source>
</evidence>
<sequence length="118" mass="12905">MMVNTKIVEVGSMVPAFEEEQLVILFGPSATTELRDISVIHEVQEQPVNSIQVGGQLKIGEKVYKIEAVGSQANPNFDELGHVSIYFRNEIGEILPGAIIVSPGEFPTFEVGDNIEFS</sequence>
<protein>
    <submittedName>
        <fullName evidence="2">PTS system, glucitol/sorbitol-specific IIA component</fullName>
    </submittedName>
</protein>
<name>A0ABV0ESW8_9ENTE</name>
<proteinExistence type="predicted"/>
<dbReference type="Gene3D" id="2.40.33.40">
    <property type="entry name" value="Phosphotransferase system, glucitol/sorbitol-specific IIA component"/>
    <property type="match status" value="1"/>
</dbReference>
<organism evidence="2 3">
    <name type="scientific">Candidatus Enterococcus ferrettii</name>
    <dbReference type="NCBI Taxonomy" id="2815324"/>
    <lineage>
        <taxon>Bacteria</taxon>
        <taxon>Bacillati</taxon>
        <taxon>Bacillota</taxon>
        <taxon>Bacilli</taxon>
        <taxon>Lactobacillales</taxon>
        <taxon>Enterococcaceae</taxon>
        <taxon>Enterococcus</taxon>
    </lineage>
</organism>
<evidence type="ECO:0000313" key="2">
    <source>
        <dbReference type="EMBL" id="MEO1771724.1"/>
    </source>
</evidence>
<reference evidence="2 3" key="1">
    <citation type="submission" date="2024-02" db="EMBL/GenBank/DDBJ databases">
        <title>The Genome Sequence of Enterococcus sp. DIV0159.</title>
        <authorList>
            <person name="Earl A."/>
            <person name="Manson A."/>
            <person name="Gilmore M."/>
            <person name="Sanders J."/>
            <person name="Shea T."/>
            <person name="Howe W."/>
            <person name="Livny J."/>
            <person name="Cuomo C."/>
            <person name="Neafsey D."/>
            <person name="Birren B."/>
        </authorList>
    </citation>
    <scope>NUCLEOTIDE SEQUENCE [LARGE SCALE GENOMIC DNA]</scope>
    <source>
        <strain evidence="2 3">665A</strain>
    </source>
</reference>
<dbReference type="Proteomes" id="UP000664357">
    <property type="component" value="Unassembled WGS sequence"/>
</dbReference>
<dbReference type="PANTHER" id="PTHR40398">
    <property type="entry name" value="PTS SYSTEM GLUCITOL/SORBITOL-SPECIFIC EIIA COMPONENT"/>
    <property type="match status" value="1"/>
</dbReference>
<gene>
    <name evidence="2" type="ORF">JZO67_003705</name>
</gene>
<dbReference type="PANTHER" id="PTHR40398:SF1">
    <property type="entry name" value="PTS SYSTEM GLUCITOL_SORBITOL-SPECIFIC EIIA COMPONENT"/>
    <property type="match status" value="1"/>
</dbReference>
<keyword evidence="3" id="KW-1185">Reference proteome</keyword>
<feature type="modified residue" description="Phosphohistidine; by HPr" evidence="1">
    <location>
        <position position="41"/>
    </location>
</feature>
<dbReference type="PROSITE" id="PS51097">
    <property type="entry name" value="PTS_EIIA_TYPE_5"/>
    <property type="match status" value="1"/>
</dbReference>
<dbReference type="InterPro" id="IPR036665">
    <property type="entry name" value="PTS_IIA_glucitol/sorbitol_sf"/>
</dbReference>
<comment type="caution">
    <text evidence="2">The sequence shown here is derived from an EMBL/GenBank/DDBJ whole genome shotgun (WGS) entry which is preliminary data.</text>
</comment>
<dbReference type="EMBL" id="JAFREL020000003">
    <property type="protein sequence ID" value="MEO1771724.1"/>
    <property type="molecule type" value="Genomic_DNA"/>
</dbReference>
<dbReference type="SUPFAM" id="SSF141530">
    <property type="entry name" value="PTSIIA/GutA-like"/>
    <property type="match status" value="1"/>
</dbReference>
<dbReference type="Pfam" id="PF03829">
    <property type="entry name" value="PTSIIA_gutA"/>
    <property type="match status" value="1"/>
</dbReference>
<evidence type="ECO:0000313" key="3">
    <source>
        <dbReference type="Proteomes" id="UP000664357"/>
    </source>
</evidence>